<evidence type="ECO:0000259" key="5">
    <source>
        <dbReference type="Pfam" id="PF14543"/>
    </source>
</evidence>
<gene>
    <name evidence="6" type="ORF">SLEP1_g30549</name>
</gene>
<dbReference type="EMBL" id="BPVZ01000055">
    <property type="protein sequence ID" value="GKV20421.1"/>
    <property type="molecule type" value="Genomic_DNA"/>
</dbReference>
<evidence type="ECO:0000313" key="6">
    <source>
        <dbReference type="EMBL" id="GKV20421.1"/>
    </source>
</evidence>
<dbReference type="GO" id="GO:0005576">
    <property type="term" value="C:extracellular region"/>
    <property type="evidence" value="ECO:0007669"/>
    <property type="project" value="TreeGrafter"/>
</dbReference>
<dbReference type="PANTHER" id="PTHR47967:SF14">
    <property type="entry name" value="EUKARYOTIC ASPARTYL PROTEASE FAMILY PROTEIN"/>
    <property type="match status" value="1"/>
</dbReference>
<dbReference type="Gene3D" id="2.40.70.10">
    <property type="entry name" value="Acid Proteases"/>
    <property type="match status" value="2"/>
</dbReference>
<evidence type="ECO:0000256" key="3">
    <source>
        <dbReference type="ARBA" id="ARBA00022801"/>
    </source>
</evidence>
<dbReference type="Pfam" id="PF14541">
    <property type="entry name" value="TAXi_C"/>
    <property type="match status" value="1"/>
</dbReference>
<evidence type="ECO:0000259" key="4">
    <source>
        <dbReference type="Pfam" id="PF14541"/>
    </source>
</evidence>
<dbReference type="InterPro" id="IPR021109">
    <property type="entry name" value="Peptidase_aspartic_dom_sf"/>
</dbReference>
<comment type="similarity">
    <text evidence="1">Belongs to the peptidase A1 family.</text>
</comment>
<name>A0AAV5K623_9ROSI</name>
<evidence type="ECO:0000256" key="1">
    <source>
        <dbReference type="ARBA" id="ARBA00007447"/>
    </source>
</evidence>
<dbReference type="GO" id="GO:0006508">
    <property type="term" value="P:proteolysis"/>
    <property type="evidence" value="ECO:0007669"/>
    <property type="project" value="UniProtKB-KW"/>
</dbReference>
<keyword evidence="7" id="KW-1185">Reference proteome</keyword>
<feature type="domain" description="Xylanase inhibitor C-terminal" evidence="4">
    <location>
        <begin position="175"/>
        <end position="286"/>
    </location>
</feature>
<accession>A0AAV5K623</accession>
<evidence type="ECO:0000313" key="7">
    <source>
        <dbReference type="Proteomes" id="UP001054252"/>
    </source>
</evidence>
<evidence type="ECO:0008006" key="8">
    <source>
        <dbReference type="Google" id="ProtNLM"/>
    </source>
</evidence>
<reference evidence="6 7" key="1">
    <citation type="journal article" date="2021" name="Commun. Biol.">
        <title>The genome of Shorea leprosula (Dipterocarpaceae) highlights the ecological relevance of drought in aseasonal tropical rainforests.</title>
        <authorList>
            <person name="Ng K.K.S."/>
            <person name="Kobayashi M.J."/>
            <person name="Fawcett J.A."/>
            <person name="Hatakeyama M."/>
            <person name="Paape T."/>
            <person name="Ng C.H."/>
            <person name="Ang C.C."/>
            <person name="Tnah L.H."/>
            <person name="Lee C.T."/>
            <person name="Nishiyama T."/>
            <person name="Sese J."/>
            <person name="O'Brien M.J."/>
            <person name="Copetti D."/>
            <person name="Mohd Noor M.I."/>
            <person name="Ong R.C."/>
            <person name="Putra M."/>
            <person name="Sireger I.Z."/>
            <person name="Indrioko S."/>
            <person name="Kosugi Y."/>
            <person name="Izuno A."/>
            <person name="Isagi Y."/>
            <person name="Lee S.L."/>
            <person name="Shimizu K.K."/>
        </authorList>
    </citation>
    <scope>NUCLEOTIDE SEQUENCE [LARGE SCALE GENOMIC DNA]</scope>
    <source>
        <strain evidence="6">214</strain>
    </source>
</reference>
<dbReference type="PANTHER" id="PTHR47967">
    <property type="entry name" value="OS07G0603500 PROTEIN-RELATED"/>
    <property type="match status" value="1"/>
</dbReference>
<keyword evidence="2" id="KW-0645">Protease</keyword>
<organism evidence="6 7">
    <name type="scientific">Rubroshorea leprosula</name>
    <dbReference type="NCBI Taxonomy" id="152421"/>
    <lineage>
        <taxon>Eukaryota</taxon>
        <taxon>Viridiplantae</taxon>
        <taxon>Streptophyta</taxon>
        <taxon>Embryophyta</taxon>
        <taxon>Tracheophyta</taxon>
        <taxon>Spermatophyta</taxon>
        <taxon>Magnoliopsida</taxon>
        <taxon>eudicotyledons</taxon>
        <taxon>Gunneridae</taxon>
        <taxon>Pentapetalae</taxon>
        <taxon>rosids</taxon>
        <taxon>malvids</taxon>
        <taxon>Malvales</taxon>
        <taxon>Dipterocarpaceae</taxon>
        <taxon>Rubroshorea</taxon>
    </lineage>
</organism>
<dbReference type="Pfam" id="PF14543">
    <property type="entry name" value="TAXi_N"/>
    <property type="match status" value="1"/>
</dbReference>
<feature type="domain" description="Xylanase inhibitor N-terminal" evidence="5">
    <location>
        <begin position="77"/>
        <end position="157"/>
    </location>
</feature>
<protein>
    <recommendedName>
        <fullName evidence="8">Peptidase A1 domain-containing protein</fullName>
    </recommendedName>
</protein>
<sequence length="298" mass="32591">MANSIMLFPVPLVASFSSIDGARFTVNLINSPMPWHQSLQGYRGDVVVDTSNFAQFMVNISLGEPPVPQLLTMNTVVSSDNKCDSNNNCKFYVGYTDGSTAKGVIATEKVTLTTSDEGMVSILDVVVGCGHDNHETFEQTSGILGLGPESISLARQHRWRVVWLLTLGPPSRCSMRLAAYEALSTEVTSLLQGKLERVNHPTYLCYKGDVSRDLTGSPVVTFEFAGGVELGFDVQSLFLRNGSGEFCITVKKSPPGYKNKNMIGVTAQQNYNVGYHDLVGKKVTFQRIDCQLLEMSIN</sequence>
<dbReference type="GO" id="GO:0008233">
    <property type="term" value="F:peptidase activity"/>
    <property type="evidence" value="ECO:0007669"/>
    <property type="project" value="UniProtKB-KW"/>
</dbReference>
<dbReference type="InterPro" id="IPR051708">
    <property type="entry name" value="Plant_Aspart_Prot_A1"/>
</dbReference>
<keyword evidence="3" id="KW-0378">Hydrolase</keyword>
<dbReference type="InterPro" id="IPR032799">
    <property type="entry name" value="TAXi_C"/>
</dbReference>
<dbReference type="Proteomes" id="UP001054252">
    <property type="component" value="Unassembled WGS sequence"/>
</dbReference>
<dbReference type="SUPFAM" id="SSF50630">
    <property type="entry name" value="Acid proteases"/>
    <property type="match status" value="1"/>
</dbReference>
<dbReference type="AlphaFoldDB" id="A0AAV5K623"/>
<comment type="caution">
    <text evidence="6">The sequence shown here is derived from an EMBL/GenBank/DDBJ whole genome shotgun (WGS) entry which is preliminary data.</text>
</comment>
<evidence type="ECO:0000256" key="2">
    <source>
        <dbReference type="ARBA" id="ARBA00022670"/>
    </source>
</evidence>
<dbReference type="InterPro" id="IPR032861">
    <property type="entry name" value="TAXi_N"/>
</dbReference>
<proteinExistence type="inferred from homology"/>